<keyword evidence="3 6" id="KW-0812">Transmembrane</keyword>
<feature type="transmembrane region" description="Helical" evidence="6">
    <location>
        <begin position="409"/>
        <end position="429"/>
    </location>
</feature>
<evidence type="ECO:0000256" key="6">
    <source>
        <dbReference type="SAM" id="Phobius"/>
    </source>
</evidence>
<name>A0A7Z0J496_9MICC</name>
<sequence>MSHSTQSAPLRHHDEPLSFARVCAILAVFTVVLIFGGTDMTKVAAALPELTERLSLSPLQALWTADAYALTTGVAIIPSAVLADRYGRKRAYTAGLCVALVSAVIAGAATGPAMLIAGRIGQGIGSALLIAATVAIIRVSFPTLRSRSVAYGLWVTSFSAGTGLGPLLGGVLLEELSRSWIFWINVPVFGLCLIAASLVLPESRNTTPPKLDPLSIATSTVGLGALILALKVITRDDLPAAAPALLIGSATAGVVFCWRQTRLRRPYLDITLFKNPVLSVSALSIVATSGLFNGTLYLLTQQLLSEDTHTAISAGVALLPLAAASMAGGILAPQLTRWIAEPHLLTAGFLSTSLGSLLVISLPQTPHPLSLILLGLGAGTVMALASNALMSSAPTTRTADAGAIQESSFALGGGIGIAALGVIALHYSAGQEGDLATGAHTALGAGAFLYSTFGIGAALMALGQQRSVHRR</sequence>
<evidence type="ECO:0000256" key="4">
    <source>
        <dbReference type="ARBA" id="ARBA00022989"/>
    </source>
</evidence>
<dbReference type="PROSITE" id="PS00216">
    <property type="entry name" value="SUGAR_TRANSPORT_1"/>
    <property type="match status" value="1"/>
</dbReference>
<keyword evidence="4 6" id="KW-1133">Transmembrane helix</keyword>
<evidence type="ECO:0000256" key="5">
    <source>
        <dbReference type="ARBA" id="ARBA00023136"/>
    </source>
</evidence>
<evidence type="ECO:0000256" key="3">
    <source>
        <dbReference type="ARBA" id="ARBA00022692"/>
    </source>
</evidence>
<gene>
    <name evidence="8" type="ORF">HNR11_002700</name>
</gene>
<dbReference type="AlphaFoldDB" id="A0A7Z0J496"/>
<feature type="transmembrane region" description="Helical" evidence="6">
    <location>
        <begin position="441"/>
        <end position="462"/>
    </location>
</feature>
<dbReference type="Gene3D" id="1.20.1250.20">
    <property type="entry name" value="MFS general substrate transporter like domains"/>
    <property type="match status" value="1"/>
</dbReference>
<feature type="transmembrane region" description="Helical" evidence="6">
    <location>
        <begin position="94"/>
        <end position="117"/>
    </location>
</feature>
<evidence type="ECO:0000313" key="9">
    <source>
        <dbReference type="Proteomes" id="UP000560069"/>
    </source>
</evidence>
<evidence type="ECO:0000256" key="2">
    <source>
        <dbReference type="ARBA" id="ARBA00022448"/>
    </source>
</evidence>
<dbReference type="InterPro" id="IPR036259">
    <property type="entry name" value="MFS_trans_sf"/>
</dbReference>
<dbReference type="PANTHER" id="PTHR42718">
    <property type="entry name" value="MAJOR FACILITATOR SUPERFAMILY MULTIDRUG TRANSPORTER MFSC"/>
    <property type="match status" value="1"/>
</dbReference>
<feature type="transmembrane region" description="Helical" evidence="6">
    <location>
        <begin position="278"/>
        <end position="299"/>
    </location>
</feature>
<dbReference type="RefSeq" id="WP_179443045.1">
    <property type="nucleotide sequence ID" value="NZ_JACCFQ010000002.1"/>
</dbReference>
<feature type="domain" description="Major facilitator superfamily (MFS) profile" evidence="7">
    <location>
        <begin position="25"/>
        <end position="471"/>
    </location>
</feature>
<dbReference type="GO" id="GO:0005886">
    <property type="term" value="C:plasma membrane"/>
    <property type="evidence" value="ECO:0007669"/>
    <property type="project" value="UniProtKB-SubCell"/>
</dbReference>
<keyword evidence="2" id="KW-0813">Transport</keyword>
<dbReference type="EMBL" id="JACCFQ010000002">
    <property type="protein sequence ID" value="NYJ18110.1"/>
    <property type="molecule type" value="Genomic_DNA"/>
</dbReference>
<feature type="transmembrane region" description="Helical" evidence="6">
    <location>
        <begin position="213"/>
        <end position="234"/>
    </location>
</feature>
<dbReference type="PANTHER" id="PTHR42718:SF9">
    <property type="entry name" value="MAJOR FACILITATOR SUPERFAMILY MULTIDRUG TRANSPORTER MFSC"/>
    <property type="match status" value="1"/>
</dbReference>
<accession>A0A7Z0J496</accession>
<keyword evidence="5 6" id="KW-0472">Membrane</keyword>
<feature type="transmembrane region" description="Helical" evidence="6">
    <location>
        <begin position="61"/>
        <end position="82"/>
    </location>
</feature>
<organism evidence="8 9">
    <name type="scientific">Nesterenkonia sandarakina</name>
    <dbReference type="NCBI Taxonomy" id="272918"/>
    <lineage>
        <taxon>Bacteria</taxon>
        <taxon>Bacillati</taxon>
        <taxon>Actinomycetota</taxon>
        <taxon>Actinomycetes</taxon>
        <taxon>Micrococcales</taxon>
        <taxon>Micrococcaceae</taxon>
        <taxon>Nesterenkonia</taxon>
    </lineage>
</organism>
<dbReference type="InterPro" id="IPR020846">
    <property type="entry name" value="MFS_dom"/>
</dbReference>
<evidence type="ECO:0000259" key="7">
    <source>
        <dbReference type="PROSITE" id="PS50850"/>
    </source>
</evidence>
<dbReference type="Proteomes" id="UP000560069">
    <property type="component" value="Unassembled WGS sequence"/>
</dbReference>
<feature type="transmembrane region" description="Helical" evidence="6">
    <location>
        <begin position="311"/>
        <end position="332"/>
    </location>
</feature>
<dbReference type="InterPro" id="IPR005829">
    <property type="entry name" value="Sugar_transporter_CS"/>
</dbReference>
<keyword evidence="9" id="KW-1185">Reference proteome</keyword>
<comment type="subcellular location">
    <subcellularLocation>
        <location evidence="1">Cell membrane</location>
        <topology evidence="1">Multi-pass membrane protein</topology>
    </subcellularLocation>
</comment>
<dbReference type="GO" id="GO:0022857">
    <property type="term" value="F:transmembrane transporter activity"/>
    <property type="evidence" value="ECO:0007669"/>
    <property type="project" value="InterPro"/>
</dbReference>
<feature type="transmembrane region" description="Helical" evidence="6">
    <location>
        <begin position="123"/>
        <end position="141"/>
    </location>
</feature>
<dbReference type="InterPro" id="IPR011701">
    <property type="entry name" value="MFS"/>
</dbReference>
<comment type="caution">
    <text evidence="8">The sequence shown here is derived from an EMBL/GenBank/DDBJ whole genome shotgun (WGS) entry which is preliminary data.</text>
</comment>
<dbReference type="Pfam" id="PF07690">
    <property type="entry name" value="MFS_1"/>
    <property type="match status" value="1"/>
</dbReference>
<feature type="transmembrane region" description="Helical" evidence="6">
    <location>
        <begin position="180"/>
        <end position="201"/>
    </location>
</feature>
<feature type="transmembrane region" description="Helical" evidence="6">
    <location>
        <begin position="20"/>
        <end position="41"/>
    </location>
</feature>
<feature type="transmembrane region" description="Helical" evidence="6">
    <location>
        <begin position="148"/>
        <end position="168"/>
    </location>
</feature>
<dbReference type="SUPFAM" id="SSF103473">
    <property type="entry name" value="MFS general substrate transporter"/>
    <property type="match status" value="1"/>
</dbReference>
<evidence type="ECO:0000313" key="8">
    <source>
        <dbReference type="EMBL" id="NYJ18110.1"/>
    </source>
</evidence>
<feature type="transmembrane region" description="Helical" evidence="6">
    <location>
        <begin position="369"/>
        <end position="389"/>
    </location>
</feature>
<feature type="transmembrane region" description="Helical" evidence="6">
    <location>
        <begin position="240"/>
        <end position="258"/>
    </location>
</feature>
<proteinExistence type="predicted"/>
<reference evidence="8 9" key="1">
    <citation type="submission" date="2020-07" db="EMBL/GenBank/DDBJ databases">
        <title>Sequencing the genomes of 1000 actinobacteria strains.</title>
        <authorList>
            <person name="Klenk H.-P."/>
        </authorList>
    </citation>
    <scope>NUCLEOTIDE SEQUENCE [LARGE SCALE GENOMIC DNA]</scope>
    <source>
        <strain evidence="8 9">DSM 15664</strain>
    </source>
</reference>
<feature type="transmembrane region" description="Helical" evidence="6">
    <location>
        <begin position="344"/>
        <end position="363"/>
    </location>
</feature>
<evidence type="ECO:0000256" key="1">
    <source>
        <dbReference type="ARBA" id="ARBA00004651"/>
    </source>
</evidence>
<dbReference type="PROSITE" id="PS50850">
    <property type="entry name" value="MFS"/>
    <property type="match status" value="1"/>
</dbReference>
<protein>
    <submittedName>
        <fullName evidence="8">DHA2 family multidrug resistance protein-like MFS transporter</fullName>
    </submittedName>
</protein>